<feature type="region of interest" description="Disordered" evidence="4">
    <location>
        <begin position="29"/>
        <end position="57"/>
    </location>
</feature>
<dbReference type="Pfam" id="PF00004">
    <property type="entry name" value="AAA"/>
    <property type="match status" value="1"/>
</dbReference>
<evidence type="ECO:0000313" key="7">
    <source>
        <dbReference type="Proteomes" id="UP000321258"/>
    </source>
</evidence>
<dbReference type="InterPro" id="IPR003959">
    <property type="entry name" value="ATPase_AAA_core"/>
</dbReference>
<keyword evidence="7" id="KW-1185">Reference proteome</keyword>
<dbReference type="RefSeq" id="WP_238180078.1">
    <property type="nucleotide sequence ID" value="NZ_BPQN01000004.1"/>
</dbReference>
<evidence type="ECO:0000313" key="6">
    <source>
        <dbReference type="EMBL" id="GEP01501.1"/>
    </source>
</evidence>
<feature type="compositionally biased region" description="Polar residues" evidence="4">
    <location>
        <begin position="42"/>
        <end position="57"/>
    </location>
</feature>
<keyword evidence="2" id="KW-0547">Nucleotide-binding</keyword>
<dbReference type="InterPro" id="IPR003593">
    <property type="entry name" value="AAA+_ATPase"/>
</dbReference>
<feature type="region of interest" description="Disordered" evidence="4">
    <location>
        <begin position="316"/>
        <end position="362"/>
    </location>
</feature>
<protein>
    <submittedName>
        <fullName evidence="6">ATPase</fullName>
    </submittedName>
</protein>
<dbReference type="SUPFAM" id="SSF52540">
    <property type="entry name" value="P-loop containing nucleoside triphosphate hydrolases"/>
    <property type="match status" value="1"/>
</dbReference>
<comment type="caution">
    <text evidence="6">The sequence shown here is derived from an EMBL/GenBank/DDBJ whole genome shotgun (WGS) entry which is preliminary data.</text>
</comment>
<dbReference type="Proteomes" id="UP000321258">
    <property type="component" value="Unassembled WGS sequence"/>
</dbReference>
<evidence type="ECO:0000256" key="2">
    <source>
        <dbReference type="ARBA" id="ARBA00022741"/>
    </source>
</evidence>
<dbReference type="InterPro" id="IPR027417">
    <property type="entry name" value="P-loop_NTPase"/>
</dbReference>
<dbReference type="GO" id="GO:0005524">
    <property type="term" value="F:ATP binding"/>
    <property type="evidence" value="ECO:0007669"/>
    <property type="project" value="UniProtKB-KW"/>
</dbReference>
<accession>A0A512IUX5</accession>
<organism evidence="6 7">
    <name type="scientific">Methylobacterium haplocladii</name>
    <dbReference type="NCBI Taxonomy" id="1176176"/>
    <lineage>
        <taxon>Bacteria</taxon>
        <taxon>Pseudomonadati</taxon>
        <taxon>Pseudomonadota</taxon>
        <taxon>Alphaproteobacteria</taxon>
        <taxon>Hyphomicrobiales</taxon>
        <taxon>Methylobacteriaceae</taxon>
        <taxon>Methylobacterium</taxon>
    </lineage>
</organism>
<feature type="compositionally biased region" description="Basic and acidic residues" evidence="4">
    <location>
        <begin position="323"/>
        <end position="335"/>
    </location>
</feature>
<dbReference type="EMBL" id="BJZT01000044">
    <property type="protein sequence ID" value="GEP01501.1"/>
    <property type="molecule type" value="Genomic_DNA"/>
</dbReference>
<dbReference type="PANTHER" id="PTHR23073">
    <property type="entry name" value="26S PROTEASOME REGULATORY SUBUNIT"/>
    <property type="match status" value="1"/>
</dbReference>
<dbReference type="InterPro" id="IPR050221">
    <property type="entry name" value="26S_Proteasome_ATPase"/>
</dbReference>
<reference evidence="6 7" key="1">
    <citation type="submission" date="2019-07" db="EMBL/GenBank/DDBJ databases">
        <title>Whole genome shotgun sequence of Methylobacterium haplocladii NBRC 107714.</title>
        <authorList>
            <person name="Hosoyama A."/>
            <person name="Uohara A."/>
            <person name="Ohji S."/>
            <person name="Ichikawa N."/>
        </authorList>
    </citation>
    <scope>NUCLEOTIDE SEQUENCE [LARGE SCALE GENOMIC DNA]</scope>
    <source>
        <strain evidence="6 7">NBRC 107714</strain>
    </source>
</reference>
<dbReference type="SMART" id="SM00382">
    <property type="entry name" value="AAA"/>
    <property type="match status" value="1"/>
</dbReference>
<evidence type="ECO:0000256" key="4">
    <source>
        <dbReference type="SAM" id="MobiDB-lite"/>
    </source>
</evidence>
<dbReference type="GO" id="GO:0016887">
    <property type="term" value="F:ATP hydrolysis activity"/>
    <property type="evidence" value="ECO:0007669"/>
    <property type="project" value="InterPro"/>
</dbReference>
<evidence type="ECO:0000256" key="3">
    <source>
        <dbReference type="ARBA" id="ARBA00022840"/>
    </source>
</evidence>
<evidence type="ECO:0000256" key="1">
    <source>
        <dbReference type="ARBA" id="ARBA00006914"/>
    </source>
</evidence>
<sequence>MHKLVDAGARGDRDALHRTMDLLVAEAASEGRHSEARRLSTAARSAKTSSVAPLSSARSLPDSVRDLLVKRAPRRRLTDLILPETIVEDVQEFVAEQAEVSLLRSQSLEPRHAVLLVGPPGNGKTSLAEAIATEMGLPFLTVRYDGVVDSFLGETASRIRRVIEYAAASPCVLFFDEFDAIGKERGDIHETGEIKRVVNSLLVQLDELPSHCVIVCATNHPELLDRAVWRRFELKIELPPPGGNAIARLFQRLVKAIGDTGLSEAQYVEAMQGRNISEIEQFNLDVKRRLVLSKGSLNSSQAVRSVLNRWSRQFSLAQMPSRPNEENGKTPDRKNSTPARRRKPKAGKKSSLSSQDSLPGTV</sequence>
<evidence type="ECO:0000259" key="5">
    <source>
        <dbReference type="SMART" id="SM00382"/>
    </source>
</evidence>
<keyword evidence="3" id="KW-0067">ATP-binding</keyword>
<dbReference type="AlphaFoldDB" id="A0A512IUX5"/>
<proteinExistence type="inferred from homology"/>
<gene>
    <name evidence="6" type="ORF">MHA02_38880</name>
</gene>
<feature type="compositionally biased region" description="Basic and acidic residues" evidence="4">
    <location>
        <begin position="29"/>
        <end position="38"/>
    </location>
</feature>
<feature type="compositionally biased region" description="Polar residues" evidence="4">
    <location>
        <begin position="350"/>
        <end position="362"/>
    </location>
</feature>
<name>A0A512IUX5_9HYPH</name>
<feature type="compositionally biased region" description="Basic residues" evidence="4">
    <location>
        <begin position="339"/>
        <end position="348"/>
    </location>
</feature>
<dbReference type="Gene3D" id="3.40.50.300">
    <property type="entry name" value="P-loop containing nucleotide triphosphate hydrolases"/>
    <property type="match status" value="1"/>
</dbReference>
<comment type="similarity">
    <text evidence="1">Belongs to the AAA ATPase family.</text>
</comment>
<dbReference type="CDD" id="cd19481">
    <property type="entry name" value="RecA-like_protease"/>
    <property type="match status" value="1"/>
</dbReference>
<feature type="domain" description="AAA+ ATPase" evidence="5">
    <location>
        <begin position="110"/>
        <end position="242"/>
    </location>
</feature>